<sequence>MGFVEIPQEEAGMIKKPREICQVEGCKGKVVMRCSNCLRYVCEKHSGDLPLLCSDCSKIPESKREKETIIVLPASSPYAFITTAERCWIRKLSKLKDAELLEEFKDSRGRTHAVKFAIDKRHITLTSKPRKRYDHF</sequence>
<dbReference type="KEGG" id="ave:Arcve_0730"/>
<accession>F2KRI3</accession>
<dbReference type="STRING" id="693661.Arcve_0730"/>
<dbReference type="AlphaFoldDB" id="F2KRI3"/>
<dbReference type="Proteomes" id="UP000008136">
    <property type="component" value="Chromosome"/>
</dbReference>
<protein>
    <submittedName>
        <fullName evidence="1">Uncharacterized protein</fullName>
    </submittedName>
</protein>
<gene>
    <name evidence="1" type="ordered locus">Arcve_0730</name>
</gene>
<name>F2KRI3_ARCVS</name>
<dbReference type="EMBL" id="CP002588">
    <property type="protein sequence ID" value="AEA46748.1"/>
    <property type="molecule type" value="Genomic_DNA"/>
</dbReference>
<evidence type="ECO:0000313" key="1">
    <source>
        <dbReference type="EMBL" id="AEA46748.1"/>
    </source>
</evidence>
<proteinExistence type="predicted"/>
<keyword evidence="2" id="KW-1185">Reference proteome</keyword>
<reference evidence="1 2" key="1">
    <citation type="submission" date="2011-03" db="EMBL/GenBank/DDBJ databases">
        <title>The complete genome of Archaeoglobus veneficus SNP6.</title>
        <authorList>
            <consortium name="US DOE Joint Genome Institute (JGI-PGF)"/>
            <person name="Lucas S."/>
            <person name="Copeland A."/>
            <person name="Lapidus A."/>
            <person name="Bruce D."/>
            <person name="Goodwin L."/>
            <person name="Pitluck S."/>
            <person name="Kyrpides N."/>
            <person name="Mavromatis K."/>
            <person name="Pagani I."/>
            <person name="Ivanova N."/>
            <person name="Mikhailova N."/>
            <person name="Lu M."/>
            <person name="Detter J.C."/>
            <person name="Tapia R."/>
            <person name="Han C."/>
            <person name="Land M."/>
            <person name="Hauser L."/>
            <person name="Markowitz V."/>
            <person name="Cheng J.-F."/>
            <person name="Hugenholtz P."/>
            <person name="Woyke T."/>
            <person name="Wu D."/>
            <person name="Spring S."/>
            <person name="Brambilla E."/>
            <person name="Klenk H.-P."/>
            <person name="Eisen J.A."/>
        </authorList>
    </citation>
    <scope>NUCLEOTIDE SEQUENCE [LARGE SCALE GENOMIC DNA]</scope>
    <source>
        <strain>SNP6</strain>
    </source>
</reference>
<organism evidence="1 2">
    <name type="scientific">Archaeoglobus veneficus (strain DSM 11195 / SNP6)</name>
    <dbReference type="NCBI Taxonomy" id="693661"/>
    <lineage>
        <taxon>Archaea</taxon>
        <taxon>Methanobacteriati</taxon>
        <taxon>Methanobacteriota</taxon>
        <taxon>Archaeoglobi</taxon>
        <taxon>Archaeoglobales</taxon>
        <taxon>Archaeoglobaceae</taxon>
        <taxon>Archaeoglobus</taxon>
    </lineage>
</organism>
<dbReference type="HOGENOM" id="CLU_1870615_0_0_2"/>
<evidence type="ECO:0000313" key="2">
    <source>
        <dbReference type="Proteomes" id="UP000008136"/>
    </source>
</evidence>